<dbReference type="GO" id="GO:0004789">
    <property type="term" value="F:thiamine-phosphate diphosphorylase activity"/>
    <property type="evidence" value="ECO:0007669"/>
    <property type="project" value="TreeGrafter"/>
</dbReference>
<dbReference type="CDD" id="cd00564">
    <property type="entry name" value="TMP_TenI"/>
    <property type="match status" value="1"/>
</dbReference>
<proteinExistence type="predicted"/>
<dbReference type="GO" id="GO:0005737">
    <property type="term" value="C:cytoplasm"/>
    <property type="evidence" value="ECO:0007669"/>
    <property type="project" value="TreeGrafter"/>
</dbReference>
<dbReference type="AlphaFoldDB" id="X0YT38"/>
<dbReference type="InterPro" id="IPR022998">
    <property type="entry name" value="ThiamineP_synth_TenI"/>
</dbReference>
<dbReference type="Gene3D" id="3.20.20.70">
    <property type="entry name" value="Aldolase class I"/>
    <property type="match status" value="1"/>
</dbReference>
<feature type="domain" description="Thiamine phosphate synthase/TenI" evidence="3">
    <location>
        <begin position="68"/>
        <end position="188"/>
    </location>
</feature>
<dbReference type="PANTHER" id="PTHR20857">
    <property type="entry name" value="THIAMINE-PHOSPHATE PYROPHOSPHORYLASE"/>
    <property type="match status" value="1"/>
</dbReference>
<dbReference type="SUPFAM" id="SSF51391">
    <property type="entry name" value="Thiamin phosphate synthase"/>
    <property type="match status" value="1"/>
</dbReference>
<feature type="domain" description="ThiD2" evidence="4">
    <location>
        <begin position="2"/>
        <end position="51"/>
    </location>
</feature>
<evidence type="ECO:0008006" key="6">
    <source>
        <dbReference type="Google" id="ProtNLM"/>
    </source>
</evidence>
<reference evidence="5" key="1">
    <citation type="journal article" date="2014" name="Front. Microbiol.">
        <title>High frequency of phylogenetically diverse reductive dehalogenase-homologous genes in deep subseafloor sedimentary metagenomes.</title>
        <authorList>
            <person name="Kawai M."/>
            <person name="Futagami T."/>
            <person name="Toyoda A."/>
            <person name="Takaki Y."/>
            <person name="Nishi S."/>
            <person name="Hori S."/>
            <person name="Arai W."/>
            <person name="Tsubouchi T."/>
            <person name="Morono Y."/>
            <person name="Uchiyama I."/>
            <person name="Ito T."/>
            <person name="Fujiyama A."/>
            <person name="Inagaki F."/>
            <person name="Takami H."/>
        </authorList>
    </citation>
    <scope>NUCLEOTIDE SEQUENCE</scope>
    <source>
        <strain evidence="5">Expedition CK06-06</strain>
    </source>
</reference>
<evidence type="ECO:0000256" key="2">
    <source>
        <dbReference type="ARBA" id="ARBA00022977"/>
    </source>
</evidence>
<accession>X0YT38</accession>
<evidence type="ECO:0000259" key="3">
    <source>
        <dbReference type="Pfam" id="PF02581"/>
    </source>
</evidence>
<evidence type="ECO:0000259" key="4">
    <source>
        <dbReference type="Pfam" id="PF17792"/>
    </source>
</evidence>
<dbReference type="GO" id="GO:0009228">
    <property type="term" value="P:thiamine biosynthetic process"/>
    <property type="evidence" value="ECO:0007669"/>
    <property type="project" value="UniProtKB-KW"/>
</dbReference>
<dbReference type="InterPro" id="IPR036206">
    <property type="entry name" value="ThiamineP_synth_sf"/>
</dbReference>
<dbReference type="Pfam" id="PF02581">
    <property type="entry name" value="TMP-TENI"/>
    <property type="match status" value="1"/>
</dbReference>
<comment type="pathway">
    <text evidence="1">Cofactor biosynthesis; thiamine diphosphate biosynthesis.</text>
</comment>
<evidence type="ECO:0000256" key="1">
    <source>
        <dbReference type="ARBA" id="ARBA00004948"/>
    </source>
</evidence>
<gene>
    <name evidence="5" type="ORF">S01H1_82700</name>
</gene>
<feature type="non-terminal residue" evidence="5">
    <location>
        <position position="188"/>
    </location>
</feature>
<keyword evidence="2" id="KW-0784">Thiamine biosynthesis</keyword>
<dbReference type="InterPro" id="IPR013785">
    <property type="entry name" value="Aldolase_TIM"/>
</dbReference>
<dbReference type="PANTHER" id="PTHR20857:SF15">
    <property type="entry name" value="THIAMINE-PHOSPHATE SYNTHASE"/>
    <property type="match status" value="1"/>
</dbReference>
<name>X0YT38_9ZZZZ</name>
<protein>
    <recommendedName>
        <fullName evidence="6">Thiamine phosphate synthase</fullName>
    </recommendedName>
</protein>
<organism evidence="5">
    <name type="scientific">marine sediment metagenome</name>
    <dbReference type="NCBI Taxonomy" id="412755"/>
    <lineage>
        <taxon>unclassified sequences</taxon>
        <taxon>metagenomes</taxon>
        <taxon>ecological metagenomes</taxon>
    </lineage>
</organism>
<comment type="caution">
    <text evidence="5">The sequence shown here is derived from an EMBL/GenBank/DDBJ whole genome shotgun (WGS) entry which is preliminary data.</text>
</comment>
<dbReference type="InterPro" id="IPR041397">
    <property type="entry name" value="ThiD2"/>
</dbReference>
<sequence>TDRADAAAVVSAAFKRLTEALRCLEEYTKPISVPEAENFESLRYEAYTLEQRVRQRAAGAERFRPVKLYVLLTCDLCRGDPLDVARAAIAGGADCIQLREKEMPDRKLLALATELRELTRPAGVLLIINDRPDVAAVAGADGVHLGQDDLPVQAARRALRRWAVVGKSTHNPAQLREAVREGPDYISV</sequence>
<feature type="non-terminal residue" evidence="5">
    <location>
        <position position="1"/>
    </location>
</feature>
<dbReference type="Pfam" id="PF17792">
    <property type="entry name" value="ThiD2"/>
    <property type="match status" value="1"/>
</dbReference>
<dbReference type="EMBL" id="BARS01056093">
    <property type="protein sequence ID" value="GAG51493.1"/>
    <property type="molecule type" value="Genomic_DNA"/>
</dbReference>
<evidence type="ECO:0000313" key="5">
    <source>
        <dbReference type="EMBL" id="GAG51493.1"/>
    </source>
</evidence>